<proteinExistence type="predicted"/>
<evidence type="ECO:0000259" key="2">
    <source>
        <dbReference type="PROSITE" id="PS50887"/>
    </source>
</evidence>
<dbReference type="InterPro" id="IPR000160">
    <property type="entry name" value="GGDEF_dom"/>
</dbReference>
<dbReference type="InterPro" id="IPR035919">
    <property type="entry name" value="EAL_sf"/>
</dbReference>
<sequence length="667" mass="73401">MRRFVERYWATVAGFAVIAAGVVVGTATIGSRTVDDILEMSAVRKAEHFQTLVAGQPRALEALLTGLARDPEEETKLRELATLGGIESFAIFAPDGREAYRTRSDKYEWLLRDRAGGMQSNNRLAASILRMPAPFQLVQDEGPGRISATAPILRDGQLVGYVSLVADVSEDSAGFAGTLAEACLKLAAIFLVAAGVPALVYLKRKHKITEAVARIDFLANHDPITRLLNRRRMQEQVERIISAARVTREEIAYCCIDIDGLGGINHELGQAQGDELLRVVANRLAATIDRGDLLARIAADDFALLHRRAEKVEDMEALAARMRAAVAEPVELKGRLIRPQISIGVARMPRDGKSQNELVKHAQLALARHKVERNGDYAAFEPFMDEETDRRRYVEDLIQRAIDTEGFELAYQPLVGSDGLSLHGFEALLRMRDESGQYVSPAEFVPIAEARGYIKDIGSWVIREATRQAALWPDHIVVSINLSAIQFRDGDLVRIVSDALEAARIEGKRIEVEVVESLILDRTDSVISQLRELKKLGVTIAMDDFGTGYSSLGYLWKFPFDKLKIDRSFMLALEEGQANVKAILGTIVSLAHLMGMTVTTEGVETREQADLLHSLGCDLLQGYLFGKPMPPEVAAAEVLGRFSERMAAQPAARDPALPETSRVSIAV</sequence>
<dbReference type="Gene3D" id="3.30.70.270">
    <property type="match status" value="1"/>
</dbReference>
<evidence type="ECO:0008006" key="5">
    <source>
        <dbReference type="Google" id="ProtNLM"/>
    </source>
</evidence>
<dbReference type="InterPro" id="IPR052155">
    <property type="entry name" value="Biofilm_reg_signaling"/>
</dbReference>
<dbReference type="PANTHER" id="PTHR44757">
    <property type="entry name" value="DIGUANYLATE CYCLASE DGCP"/>
    <property type="match status" value="1"/>
</dbReference>
<dbReference type="Pfam" id="PF00990">
    <property type="entry name" value="GGDEF"/>
    <property type="match status" value="1"/>
</dbReference>
<name>A0A917DZ87_9HYPH</name>
<reference evidence="3" key="1">
    <citation type="journal article" date="2014" name="Int. J. Syst. Evol. Microbiol.">
        <title>Complete genome sequence of Corynebacterium casei LMG S-19264T (=DSM 44701T), isolated from a smear-ripened cheese.</title>
        <authorList>
            <consortium name="US DOE Joint Genome Institute (JGI-PGF)"/>
            <person name="Walter F."/>
            <person name="Albersmeier A."/>
            <person name="Kalinowski J."/>
            <person name="Ruckert C."/>
        </authorList>
    </citation>
    <scope>NUCLEOTIDE SEQUENCE</scope>
    <source>
        <strain evidence="3">CGMCC 1.15367</strain>
    </source>
</reference>
<dbReference type="InterPro" id="IPR029787">
    <property type="entry name" value="Nucleotide_cyclase"/>
</dbReference>
<feature type="domain" description="EAL" evidence="1">
    <location>
        <begin position="391"/>
        <end position="642"/>
    </location>
</feature>
<dbReference type="AlphaFoldDB" id="A0A917DZ87"/>
<feature type="domain" description="GGDEF" evidence="2">
    <location>
        <begin position="249"/>
        <end position="382"/>
    </location>
</feature>
<dbReference type="InterPro" id="IPR043128">
    <property type="entry name" value="Rev_trsase/Diguanyl_cyclase"/>
</dbReference>
<dbReference type="SMART" id="SM00052">
    <property type="entry name" value="EAL"/>
    <property type="match status" value="1"/>
</dbReference>
<dbReference type="CDD" id="cd01948">
    <property type="entry name" value="EAL"/>
    <property type="match status" value="1"/>
</dbReference>
<evidence type="ECO:0000313" key="4">
    <source>
        <dbReference type="Proteomes" id="UP000644699"/>
    </source>
</evidence>
<accession>A0A917DZ87</accession>
<dbReference type="CDD" id="cd01949">
    <property type="entry name" value="GGDEF"/>
    <property type="match status" value="1"/>
</dbReference>
<dbReference type="InterPro" id="IPR001633">
    <property type="entry name" value="EAL_dom"/>
</dbReference>
<dbReference type="PROSITE" id="PS50887">
    <property type="entry name" value="GGDEF"/>
    <property type="match status" value="1"/>
</dbReference>
<dbReference type="NCBIfam" id="TIGR00254">
    <property type="entry name" value="GGDEF"/>
    <property type="match status" value="1"/>
</dbReference>
<dbReference type="SUPFAM" id="SSF55073">
    <property type="entry name" value="Nucleotide cyclase"/>
    <property type="match status" value="1"/>
</dbReference>
<comment type="caution">
    <text evidence="3">The sequence shown here is derived from an EMBL/GenBank/DDBJ whole genome shotgun (WGS) entry which is preliminary data.</text>
</comment>
<gene>
    <name evidence="3" type="ORF">GCM10011390_01540</name>
</gene>
<dbReference type="EMBL" id="BMIQ01000001">
    <property type="protein sequence ID" value="GGD86623.1"/>
    <property type="molecule type" value="Genomic_DNA"/>
</dbReference>
<dbReference type="RefSeq" id="WP_244639250.1">
    <property type="nucleotide sequence ID" value="NZ_BMIQ01000001.1"/>
</dbReference>
<evidence type="ECO:0000259" key="1">
    <source>
        <dbReference type="PROSITE" id="PS50883"/>
    </source>
</evidence>
<evidence type="ECO:0000313" key="3">
    <source>
        <dbReference type="EMBL" id="GGD86623.1"/>
    </source>
</evidence>
<dbReference type="Pfam" id="PF00563">
    <property type="entry name" value="EAL"/>
    <property type="match status" value="1"/>
</dbReference>
<dbReference type="Proteomes" id="UP000644699">
    <property type="component" value="Unassembled WGS sequence"/>
</dbReference>
<dbReference type="SUPFAM" id="SSF141868">
    <property type="entry name" value="EAL domain-like"/>
    <property type="match status" value="1"/>
</dbReference>
<dbReference type="SMART" id="SM00267">
    <property type="entry name" value="GGDEF"/>
    <property type="match status" value="1"/>
</dbReference>
<organism evidence="3 4">
    <name type="scientific">Aureimonas endophytica</name>
    <dbReference type="NCBI Taxonomy" id="2027858"/>
    <lineage>
        <taxon>Bacteria</taxon>
        <taxon>Pseudomonadati</taxon>
        <taxon>Pseudomonadota</taxon>
        <taxon>Alphaproteobacteria</taxon>
        <taxon>Hyphomicrobiales</taxon>
        <taxon>Aurantimonadaceae</taxon>
        <taxon>Aureimonas</taxon>
    </lineage>
</organism>
<dbReference type="PANTHER" id="PTHR44757:SF2">
    <property type="entry name" value="BIOFILM ARCHITECTURE MAINTENANCE PROTEIN MBAA"/>
    <property type="match status" value="1"/>
</dbReference>
<dbReference type="Gene3D" id="3.20.20.450">
    <property type="entry name" value="EAL domain"/>
    <property type="match status" value="1"/>
</dbReference>
<reference evidence="3" key="2">
    <citation type="submission" date="2020-09" db="EMBL/GenBank/DDBJ databases">
        <authorList>
            <person name="Sun Q."/>
            <person name="Zhou Y."/>
        </authorList>
    </citation>
    <scope>NUCLEOTIDE SEQUENCE</scope>
    <source>
        <strain evidence="3">CGMCC 1.15367</strain>
    </source>
</reference>
<dbReference type="PROSITE" id="PS50883">
    <property type="entry name" value="EAL"/>
    <property type="match status" value="1"/>
</dbReference>
<keyword evidence="4" id="KW-1185">Reference proteome</keyword>
<protein>
    <recommendedName>
        <fullName evidence="5">Diguanylate cyclase (GGDEF)-like protein</fullName>
    </recommendedName>
</protein>